<dbReference type="Gene3D" id="1.10.3020.20">
    <property type="match status" value="1"/>
</dbReference>
<dbReference type="NCBIfam" id="TIGR00976">
    <property type="entry name" value="CocE_NonD"/>
    <property type="match status" value="1"/>
</dbReference>
<sequence length="595" mass="67101">MAAPLEIGGIEIPWTNTFPPEDETFMAPYVKQKRQTQTLQKGWQKTKEHRPLPCDIIFDENVEIFLRDGIKIYCDIIRPVTKEEVPALLAVSPYGKGGHGFLIFESSPFRIGVPISTTSGLEKFESLDPAEWASRGYAMVNVDIRGSWESEGNVYIEGSQPGVDVSDMVEHIAKLDWCNGSLGMQGNSWLAASQWSAAVQCPPSLKAIAPWEGFTDKYRDVVCRGGIPKTDFANFVFDKTIRGRQKREDIGEALRRHPLMNAYWEDKRLDVSKINIPVYAVASYSSGIHGFGTVRGFNEAGTSSKWLRFHATQEWYDLYLRKNNDDLQKFFDRYLKGIQNGWEETTPVRVSVLTYGNRFEKQPIENIPFDQYPPKETQYRTVYLSPSATMEDSPAREVSTASYQSDELSAKAAEFIYTFKENTTLIGYAKAKLWLSCNDTDDMDVHLSLRKVDKDGKVREHNNVPWVSLPAGVDNQEDIPQTNVVKHLGPTGVLRISHRAQDPTLSTPVIPFHPHDKEEKVPPGTIVSAEIGFWPMGITFEKGEGLMLRIQGFLDQCNEFAEHIHGKPKNLNRGEHIVHIGGDHESSLILPVVPI</sequence>
<dbReference type="EMBL" id="JAVRRD010000062">
    <property type="protein sequence ID" value="KAK5043477.1"/>
    <property type="molecule type" value="Genomic_DNA"/>
</dbReference>
<dbReference type="SMART" id="SM00939">
    <property type="entry name" value="PepX_C"/>
    <property type="match status" value="1"/>
</dbReference>
<feature type="domain" description="Xaa-Pro dipeptidyl-peptidase C-terminal" evidence="2">
    <location>
        <begin position="328"/>
        <end position="589"/>
    </location>
</feature>
<dbReference type="InterPro" id="IPR013736">
    <property type="entry name" value="Xaa-Pro_dipept_C"/>
</dbReference>
<dbReference type="InterPro" id="IPR008979">
    <property type="entry name" value="Galactose-bd-like_sf"/>
</dbReference>
<evidence type="ECO:0000313" key="3">
    <source>
        <dbReference type="EMBL" id="KAK5043477.1"/>
    </source>
</evidence>
<evidence type="ECO:0000313" key="4">
    <source>
        <dbReference type="Proteomes" id="UP001358417"/>
    </source>
</evidence>
<gene>
    <name evidence="3" type="ORF">LTR84_011946</name>
</gene>
<accession>A0AAV9MRK0</accession>
<dbReference type="SUPFAM" id="SSF53474">
    <property type="entry name" value="alpha/beta-Hydrolases"/>
    <property type="match status" value="1"/>
</dbReference>
<evidence type="ECO:0000256" key="1">
    <source>
        <dbReference type="ARBA" id="ARBA00022801"/>
    </source>
</evidence>
<dbReference type="GO" id="GO:0008239">
    <property type="term" value="F:dipeptidyl-peptidase activity"/>
    <property type="evidence" value="ECO:0007669"/>
    <property type="project" value="InterPro"/>
</dbReference>
<protein>
    <recommendedName>
        <fullName evidence="2">Xaa-Pro dipeptidyl-peptidase C-terminal domain-containing protein</fullName>
    </recommendedName>
</protein>
<dbReference type="PANTHER" id="PTHR43056:SF10">
    <property type="entry name" value="COCE_NOND FAMILY, PUTATIVE (AFU_ORTHOLOGUE AFUA_7G00600)-RELATED"/>
    <property type="match status" value="1"/>
</dbReference>
<dbReference type="Proteomes" id="UP001358417">
    <property type="component" value="Unassembled WGS sequence"/>
</dbReference>
<dbReference type="RefSeq" id="XP_064699866.1">
    <property type="nucleotide sequence ID" value="XM_064855473.1"/>
</dbReference>
<organism evidence="3 4">
    <name type="scientific">Exophiala bonariae</name>
    <dbReference type="NCBI Taxonomy" id="1690606"/>
    <lineage>
        <taxon>Eukaryota</taxon>
        <taxon>Fungi</taxon>
        <taxon>Dikarya</taxon>
        <taxon>Ascomycota</taxon>
        <taxon>Pezizomycotina</taxon>
        <taxon>Eurotiomycetes</taxon>
        <taxon>Chaetothyriomycetidae</taxon>
        <taxon>Chaetothyriales</taxon>
        <taxon>Herpotrichiellaceae</taxon>
        <taxon>Exophiala</taxon>
    </lineage>
</organism>
<reference evidence="3 4" key="1">
    <citation type="submission" date="2023-08" db="EMBL/GenBank/DDBJ databases">
        <title>Black Yeasts Isolated from many extreme environments.</title>
        <authorList>
            <person name="Coleine C."/>
            <person name="Stajich J.E."/>
            <person name="Selbmann L."/>
        </authorList>
    </citation>
    <scope>NUCLEOTIDE SEQUENCE [LARGE SCALE GENOMIC DNA]</scope>
    <source>
        <strain evidence="3 4">CCFEE 5792</strain>
    </source>
</reference>
<dbReference type="SUPFAM" id="SSF49785">
    <property type="entry name" value="Galactose-binding domain-like"/>
    <property type="match status" value="1"/>
</dbReference>
<comment type="caution">
    <text evidence="3">The sequence shown here is derived from an EMBL/GenBank/DDBJ whole genome shotgun (WGS) entry which is preliminary data.</text>
</comment>
<keyword evidence="4" id="KW-1185">Reference proteome</keyword>
<evidence type="ECO:0000259" key="2">
    <source>
        <dbReference type="SMART" id="SM00939"/>
    </source>
</evidence>
<dbReference type="AlphaFoldDB" id="A0AAV9MRK0"/>
<proteinExistence type="predicted"/>
<dbReference type="Gene3D" id="3.40.50.1820">
    <property type="entry name" value="alpha/beta hydrolase"/>
    <property type="match status" value="1"/>
</dbReference>
<dbReference type="Pfam" id="PF02129">
    <property type="entry name" value="Peptidase_S15"/>
    <property type="match status" value="1"/>
</dbReference>
<dbReference type="PANTHER" id="PTHR43056">
    <property type="entry name" value="PEPTIDASE S9 PROLYL OLIGOPEPTIDASE"/>
    <property type="match status" value="1"/>
</dbReference>
<keyword evidence="1" id="KW-0378">Hydrolase</keyword>
<dbReference type="GeneID" id="89980095"/>
<dbReference type="InterPro" id="IPR029058">
    <property type="entry name" value="AB_hydrolase_fold"/>
</dbReference>
<dbReference type="InterPro" id="IPR000383">
    <property type="entry name" value="Xaa-Pro-like_dom"/>
</dbReference>
<name>A0AAV9MRK0_9EURO</name>
<dbReference type="InterPro" id="IPR005674">
    <property type="entry name" value="CocE/Ser_esterase"/>
</dbReference>
<dbReference type="Pfam" id="PF08530">
    <property type="entry name" value="PepX_C"/>
    <property type="match status" value="1"/>
</dbReference>
<dbReference type="InterPro" id="IPR050585">
    <property type="entry name" value="Xaa-Pro_dipeptidyl-ppase/CocE"/>
</dbReference>
<dbReference type="Gene3D" id="2.60.120.260">
    <property type="entry name" value="Galactose-binding domain-like"/>
    <property type="match status" value="1"/>
</dbReference>